<name>A0ABU7AJH7_9TELE</name>
<organism evidence="2 3">
    <name type="scientific">Ataeniobius toweri</name>
    <dbReference type="NCBI Taxonomy" id="208326"/>
    <lineage>
        <taxon>Eukaryota</taxon>
        <taxon>Metazoa</taxon>
        <taxon>Chordata</taxon>
        <taxon>Craniata</taxon>
        <taxon>Vertebrata</taxon>
        <taxon>Euteleostomi</taxon>
        <taxon>Actinopterygii</taxon>
        <taxon>Neopterygii</taxon>
        <taxon>Teleostei</taxon>
        <taxon>Neoteleostei</taxon>
        <taxon>Acanthomorphata</taxon>
        <taxon>Ovalentaria</taxon>
        <taxon>Atherinomorphae</taxon>
        <taxon>Cyprinodontiformes</taxon>
        <taxon>Goodeidae</taxon>
        <taxon>Ataeniobius</taxon>
    </lineage>
</organism>
<proteinExistence type="predicted"/>
<gene>
    <name evidence="2" type="ORF">ATANTOWER_012930</name>
</gene>
<feature type="region of interest" description="Disordered" evidence="1">
    <location>
        <begin position="1"/>
        <end position="80"/>
    </location>
</feature>
<comment type="caution">
    <text evidence="2">The sequence shown here is derived from an EMBL/GenBank/DDBJ whole genome shotgun (WGS) entry which is preliminary data.</text>
</comment>
<keyword evidence="3" id="KW-1185">Reference proteome</keyword>
<reference evidence="2 3" key="1">
    <citation type="submission" date="2021-07" db="EMBL/GenBank/DDBJ databases">
        <authorList>
            <person name="Palmer J.M."/>
        </authorList>
    </citation>
    <scope>NUCLEOTIDE SEQUENCE [LARGE SCALE GENOMIC DNA]</scope>
    <source>
        <strain evidence="2 3">AT_MEX2019</strain>
        <tissue evidence="2">Muscle</tissue>
    </source>
</reference>
<dbReference type="Proteomes" id="UP001345963">
    <property type="component" value="Unassembled WGS sequence"/>
</dbReference>
<evidence type="ECO:0000256" key="1">
    <source>
        <dbReference type="SAM" id="MobiDB-lite"/>
    </source>
</evidence>
<accession>A0ABU7AJH7</accession>
<evidence type="ECO:0000313" key="3">
    <source>
        <dbReference type="Proteomes" id="UP001345963"/>
    </source>
</evidence>
<feature type="compositionally biased region" description="Basic and acidic residues" evidence="1">
    <location>
        <begin position="62"/>
        <end position="73"/>
    </location>
</feature>
<protein>
    <submittedName>
        <fullName evidence="2">Uncharacterized protein</fullName>
    </submittedName>
</protein>
<dbReference type="EMBL" id="JAHUTI010019697">
    <property type="protein sequence ID" value="MED6237778.1"/>
    <property type="molecule type" value="Genomic_DNA"/>
</dbReference>
<sequence>MAGHSLRGARGRATAPPHREQPVEVARASMRGASWTPPSGGVPGTSHQEDYVSQLALSSPPEKLEEVSGEREVSVSTESAAPTTRYRIKRKMTSIFLYSLH</sequence>
<evidence type="ECO:0000313" key="2">
    <source>
        <dbReference type="EMBL" id="MED6237778.1"/>
    </source>
</evidence>